<dbReference type="SUPFAM" id="SSF57850">
    <property type="entry name" value="RING/U-box"/>
    <property type="match status" value="2"/>
</dbReference>
<evidence type="ECO:0000259" key="4">
    <source>
        <dbReference type="PROSITE" id="PS50234"/>
    </source>
</evidence>
<dbReference type="Gene3D" id="3.40.50.410">
    <property type="entry name" value="von Willebrand factor, type A domain"/>
    <property type="match status" value="1"/>
</dbReference>
<keyword evidence="6" id="KW-1185">Reference proteome</keyword>
<protein>
    <submittedName>
        <fullName evidence="5">Uncharacterized protein</fullName>
    </submittedName>
</protein>
<feature type="compositionally biased region" description="Low complexity" evidence="2">
    <location>
        <begin position="87"/>
        <end position="108"/>
    </location>
</feature>
<dbReference type="PANTHER" id="PTHR10579:SF135">
    <property type="entry name" value="OS12G0203500 PROTEIN"/>
    <property type="match status" value="1"/>
</dbReference>
<reference evidence="5" key="1">
    <citation type="submission" date="2024-10" db="EMBL/GenBank/DDBJ databases">
        <authorList>
            <person name="Ryan C."/>
        </authorList>
    </citation>
    <scope>NUCLEOTIDE SEQUENCE [LARGE SCALE GENOMIC DNA]</scope>
</reference>
<evidence type="ECO:0000256" key="1">
    <source>
        <dbReference type="PROSITE-ProRule" id="PRU00175"/>
    </source>
</evidence>
<feature type="compositionally biased region" description="Polar residues" evidence="2">
    <location>
        <begin position="116"/>
        <end position="128"/>
    </location>
</feature>
<feature type="domain" description="VWFA" evidence="4">
    <location>
        <begin position="455"/>
        <end position="648"/>
    </location>
</feature>
<keyword evidence="1" id="KW-0863">Zinc-finger</keyword>
<organism evidence="5 6">
    <name type="scientific">Urochloa decumbens</name>
    <dbReference type="NCBI Taxonomy" id="240449"/>
    <lineage>
        <taxon>Eukaryota</taxon>
        <taxon>Viridiplantae</taxon>
        <taxon>Streptophyta</taxon>
        <taxon>Embryophyta</taxon>
        <taxon>Tracheophyta</taxon>
        <taxon>Spermatophyta</taxon>
        <taxon>Magnoliopsida</taxon>
        <taxon>Liliopsida</taxon>
        <taxon>Poales</taxon>
        <taxon>Poaceae</taxon>
        <taxon>PACMAD clade</taxon>
        <taxon>Panicoideae</taxon>
        <taxon>Panicodae</taxon>
        <taxon>Paniceae</taxon>
        <taxon>Melinidinae</taxon>
        <taxon>Urochloa</taxon>
    </lineage>
</organism>
<dbReference type="InterPro" id="IPR036465">
    <property type="entry name" value="vWFA_dom_sf"/>
</dbReference>
<dbReference type="PANTHER" id="PTHR10579">
    <property type="entry name" value="CALCIUM-ACTIVATED CHLORIDE CHANNEL REGULATOR"/>
    <property type="match status" value="1"/>
</dbReference>
<dbReference type="InterPro" id="IPR001841">
    <property type="entry name" value="Znf_RING"/>
</dbReference>
<dbReference type="SMART" id="SM00184">
    <property type="entry name" value="RING"/>
    <property type="match status" value="2"/>
</dbReference>
<dbReference type="SUPFAM" id="SSF53300">
    <property type="entry name" value="vWA-like"/>
    <property type="match status" value="1"/>
</dbReference>
<feature type="region of interest" description="Disordered" evidence="2">
    <location>
        <begin position="177"/>
        <end position="197"/>
    </location>
</feature>
<feature type="domain" description="RING-type" evidence="3">
    <location>
        <begin position="10"/>
        <end position="46"/>
    </location>
</feature>
<evidence type="ECO:0000313" key="6">
    <source>
        <dbReference type="Proteomes" id="UP001497457"/>
    </source>
</evidence>
<sequence>MASGVGGSQCEACRGGIGLWQAAFTSECAHKFHIRCVSGRAACPVCAARWSDTPVTAPAPAPATTFSFAPTPPSSTGLFGKPPPSPFSSSTPSPAPANAFATPTPSSTGLFGQTAAAASNLSSQTTGLFGQPPPSTTPNPSSSALSITAPSNAFSFWTPPPSSTDLFGQTAAAAANSSQTGLFGQSPPSIPSPFSSSTPSLAPTNAFSFATSAPSWAANSSQTIGLFGQPSQSTPKPFWLDPPFATCPALSSTSQTTTGLFGQPSPSPTQNSSSGFSFSFPQAQPASSPPSPPSATQEPSCPVCHGAMGRGHATVTSECSHTFHLRCCSGSVCPVCGARWRDEVTVAPPASLTPSPPRPATNTPTTTPFPSTPLFGPQTSPPDTERPVFSDDEPVDQRPPDGGDAAQETASNGEVVLTTHCEHKAVPRDTALDSFAVLVHAKAPAEASSSRAPLDLVTVLDVSGSMAGSKLALLKRAMGFVIDHLGPGDRLSIVTFSCKARRVIRLTRMSDGGKVTTKGAVESLVAGGATNIGDGLRVAAEVLDGRRHRNPIASVILLSDGEDNQTLGGYGLAGCPKTYNDLVPPSLRRSGCNVMCPPVHTFGFGVDHDAAAMHAIAEATGGTFSFIQNHAVVQDSFAQCIGGLLSVAVQEARVAVECLHPGVRVRAIKSGRYVSRVDADGRVASVDVGELYADEERRFLLFLDVPVAAEDGGVTPLIKVSCTYKDAATGWFAADVGCDDASVERPVVVSDTEPCVEVARELFRVEAAEDIAAARAAAERGAHAEAARILDRRREASAATGLAGDERCAELVAELRELSARVADRREYEQTGRACLLAGMSSHAQQRASTVQLFAATAPSAPPAFVATPRFGATPAFGFGGFGPQQGSVFGTTGASSPFSFGASSSGASSPFSFGAGSTGASSLSPFTVQHASSAAPTFGSRFATPAMQSMVESSRKAREQQQSEPGGSIFGPMGKPAD</sequence>
<feature type="compositionally biased region" description="Low complexity" evidence="2">
    <location>
        <begin position="360"/>
        <end position="373"/>
    </location>
</feature>
<dbReference type="InterPro" id="IPR051266">
    <property type="entry name" value="CLCR"/>
</dbReference>
<keyword evidence="1" id="KW-0862">Zinc</keyword>
<feature type="region of interest" description="Disordered" evidence="2">
    <location>
        <begin position="946"/>
        <end position="979"/>
    </location>
</feature>
<dbReference type="InterPro" id="IPR032838">
    <property type="entry name" value="Vwaint_dom"/>
</dbReference>
<dbReference type="GO" id="GO:0008270">
    <property type="term" value="F:zinc ion binding"/>
    <property type="evidence" value="ECO:0007669"/>
    <property type="project" value="UniProtKB-KW"/>
</dbReference>
<keyword evidence="1" id="KW-0479">Metal-binding</keyword>
<feature type="compositionally biased region" description="Basic and acidic residues" evidence="2">
    <location>
        <begin position="383"/>
        <end position="401"/>
    </location>
</feature>
<dbReference type="EMBL" id="OZ075129">
    <property type="protein sequence ID" value="CAL4960418.1"/>
    <property type="molecule type" value="Genomic_DNA"/>
</dbReference>
<dbReference type="Proteomes" id="UP001497457">
    <property type="component" value="Chromosome 19rd"/>
</dbReference>
<evidence type="ECO:0000256" key="2">
    <source>
        <dbReference type="SAM" id="MobiDB-lite"/>
    </source>
</evidence>
<evidence type="ECO:0000313" key="5">
    <source>
        <dbReference type="EMBL" id="CAL4960418.1"/>
    </source>
</evidence>
<feature type="domain" description="RING-type" evidence="3">
    <location>
        <begin position="301"/>
        <end position="336"/>
    </location>
</feature>
<dbReference type="SMART" id="SM00327">
    <property type="entry name" value="VWA"/>
    <property type="match status" value="1"/>
</dbReference>
<name>A0ABC8ZEL3_9POAL</name>
<gene>
    <name evidence="5" type="ORF">URODEC1_LOCUS44398</name>
</gene>
<feature type="region of interest" description="Disordered" evidence="2">
    <location>
        <begin position="255"/>
        <end position="300"/>
    </location>
</feature>
<dbReference type="Pfam" id="PF14624">
    <property type="entry name" value="Vwaint"/>
    <property type="match status" value="1"/>
</dbReference>
<feature type="compositionally biased region" description="Low complexity" evidence="2">
    <location>
        <begin position="268"/>
        <end position="286"/>
    </location>
</feature>
<dbReference type="PROSITE" id="PS50089">
    <property type="entry name" value="ZF_RING_2"/>
    <property type="match status" value="2"/>
</dbReference>
<feature type="region of interest" description="Disordered" evidence="2">
    <location>
        <begin position="347"/>
        <end position="409"/>
    </location>
</feature>
<dbReference type="InterPro" id="IPR002035">
    <property type="entry name" value="VWF_A"/>
</dbReference>
<dbReference type="Pfam" id="PF13519">
    <property type="entry name" value="VWA_2"/>
    <property type="match status" value="1"/>
</dbReference>
<proteinExistence type="predicted"/>
<dbReference type="AlphaFoldDB" id="A0ABC8ZEL3"/>
<accession>A0ABC8ZEL3</accession>
<feature type="region of interest" description="Disordered" evidence="2">
    <location>
        <begin position="66"/>
        <end position="145"/>
    </location>
</feature>
<dbReference type="PROSITE" id="PS50234">
    <property type="entry name" value="VWFA"/>
    <property type="match status" value="1"/>
</dbReference>
<evidence type="ECO:0000259" key="3">
    <source>
        <dbReference type="PROSITE" id="PS50089"/>
    </source>
</evidence>